<dbReference type="EMBL" id="CABWMV010000007">
    <property type="protein sequence ID" value="VXC57954.1"/>
    <property type="molecule type" value="Genomic_DNA"/>
</dbReference>
<dbReference type="AlphaFoldDB" id="A0A653ZRN3"/>
<sequence>MLLIGKDQPTRLPEEFHLKHNICAHIYDHLTDVITNKEYREYLDLTSFKFSEKEIIPDLPMNDEHILDWLGKNHKKEELCEILTKHIALSIVSDLVNFIYESLSTAQKGKLTVAYSLLRKPFTDELFILEQLLVDPKAFIEKFFDDGDPKSYDPSNKKNLQYIKDILRKAVNKCPNYGISEEFIYSLRYDKSCEYGINGVSNRALHLVTLDSNYRTSKQNLNFIFYNSKDHIEYWKHYYLIVPILLLHTANIVDELIFQFLPKDKFDDIKTIKSLQRLFAYENLTGPREGVSKIITERLSFECDDCEAKTDFNINIEVFLETFSFTCPKCGSLCPVSDEELNLFRTFIDLLRNLN</sequence>
<organism evidence="1 2">
    <name type="scientific">Sphingobacterium multivorum</name>
    <dbReference type="NCBI Taxonomy" id="28454"/>
    <lineage>
        <taxon>Bacteria</taxon>
        <taxon>Pseudomonadati</taxon>
        <taxon>Bacteroidota</taxon>
        <taxon>Sphingobacteriia</taxon>
        <taxon>Sphingobacteriales</taxon>
        <taxon>Sphingobacteriaceae</taxon>
        <taxon>Sphingobacterium</taxon>
    </lineage>
</organism>
<gene>
    <name evidence="1" type="ORF">SPHINGO8BC_150011</name>
</gene>
<name>A0A653ZRN3_SPHMU</name>
<accession>A0A653ZRN3</accession>
<dbReference type="RefSeq" id="WP_159333387.1">
    <property type="nucleotide sequence ID" value="NZ_DAMBWX010000067.1"/>
</dbReference>
<proteinExistence type="predicted"/>
<evidence type="ECO:0000313" key="1">
    <source>
        <dbReference type="EMBL" id="VXC57954.1"/>
    </source>
</evidence>
<evidence type="ECO:0000313" key="2">
    <source>
        <dbReference type="Proteomes" id="UP000432350"/>
    </source>
</evidence>
<protein>
    <submittedName>
        <fullName evidence="1">Uncharacterized protein</fullName>
    </submittedName>
</protein>
<reference evidence="1 2" key="1">
    <citation type="submission" date="2019-10" db="EMBL/GenBank/DDBJ databases">
        <authorList>
            <person name="Karimi E."/>
        </authorList>
    </citation>
    <scope>NUCLEOTIDE SEQUENCE [LARGE SCALE GENOMIC DNA]</scope>
    <source>
        <strain evidence="1">Sphingobacterium sp. 8BC</strain>
    </source>
</reference>
<dbReference type="Proteomes" id="UP000432350">
    <property type="component" value="Unassembled WGS sequence"/>
</dbReference>